<evidence type="ECO:0000256" key="2">
    <source>
        <dbReference type="ARBA" id="ARBA00006314"/>
    </source>
</evidence>
<keyword evidence="5" id="KW-0472">Membrane</keyword>
<dbReference type="Proteomes" id="UP001202328">
    <property type="component" value="Unassembled WGS sequence"/>
</dbReference>
<comment type="subcellular location">
    <subcellularLocation>
        <location evidence="1">Membrane</location>
        <topology evidence="1">Multi-pass membrane protein</topology>
    </subcellularLocation>
</comment>
<accession>A0AAD4SGS6</accession>
<evidence type="ECO:0000313" key="7">
    <source>
        <dbReference type="EMBL" id="KAI3907306.1"/>
    </source>
</evidence>
<feature type="coiled-coil region" evidence="6">
    <location>
        <begin position="265"/>
        <end position="331"/>
    </location>
</feature>
<evidence type="ECO:0000256" key="3">
    <source>
        <dbReference type="ARBA" id="ARBA00022692"/>
    </source>
</evidence>
<keyword evidence="4" id="KW-1133">Transmembrane helix</keyword>
<protein>
    <submittedName>
        <fullName evidence="7">Uncharacterized protein</fullName>
    </submittedName>
</protein>
<keyword evidence="8" id="KW-1185">Reference proteome</keyword>
<dbReference type="AlphaFoldDB" id="A0AAD4SGS6"/>
<comment type="caution">
    <text evidence="7">The sequence shown here is derived from an EMBL/GenBank/DDBJ whole genome shotgun (WGS) entry which is preliminary data.</text>
</comment>
<organism evidence="7 8">
    <name type="scientific">Papaver atlanticum</name>
    <dbReference type="NCBI Taxonomy" id="357466"/>
    <lineage>
        <taxon>Eukaryota</taxon>
        <taxon>Viridiplantae</taxon>
        <taxon>Streptophyta</taxon>
        <taxon>Embryophyta</taxon>
        <taxon>Tracheophyta</taxon>
        <taxon>Spermatophyta</taxon>
        <taxon>Magnoliopsida</taxon>
        <taxon>Ranunculales</taxon>
        <taxon>Papaveraceae</taxon>
        <taxon>Papaveroideae</taxon>
        <taxon>Papaver</taxon>
    </lineage>
</organism>
<proteinExistence type="inferred from homology"/>
<dbReference type="GO" id="GO:0005765">
    <property type="term" value="C:lysosomal membrane"/>
    <property type="evidence" value="ECO:0007669"/>
    <property type="project" value="TreeGrafter"/>
</dbReference>
<evidence type="ECO:0000256" key="1">
    <source>
        <dbReference type="ARBA" id="ARBA00004141"/>
    </source>
</evidence>
<comment type="similarity">
    <text evidence="2">Belongs to the TMEM192 family.</text>
</comment>
<dbReference type="GO" id="GO:0005770">
    <property type="term" value="C:late endosome"/>
    <property type="evidence" value="ECO:0007669"/>
    <property type="project" value="TreeGrafter"/>
</dbReference>
<sequence>MYSLITDLPFSLYSTFIIEARHANIGSFLQGSVEEHSPFCGNRATNCCCNNIHSAAYVHQYNCLNSQPDVLKSLYSALQPASPLEELRYHDGGRLSDQQMALLQYQRKNIHYLSEEILRLQECLSKYERSDDRSIPQVDLSHLLAARDQKLRELSAEMNQVQSELRLARNLIAKKDLEVQRIYTTNSQDILKTTWETEKAVLEQLKNESEKNYAEINEQILHNHLEALHIKVAESCFGGSSRSIGSAQHGDLDLQSVVHYLRRSKEIAETEISLLKKENLRLRSQSERANSRSLIFSDEEFKSLQIQVREINLLRESNNQLREENKNNFEECQGEVNSVKWDASGSLLASCFDNCTAKELCVLYFIQPKWRVFGKQIFR</sequence>
<keyword evidence="6" id="KW-0175">Coiled coil</keyword>
<keyword evidence="3" id="KW-0812">Transmembrane</keyword>
<dbReference type="EMBL" id="JAJJMB010010620">
    <property type="protein sequence ID" value="KAI3907306.1"/>
    <property type="molecule type" value="Genomic_DNA"/>
</dbReference>
<evidence type="ECO:0000256" key="4">
    <source>
        <dbReference type="ARBA" id="ARBA00022989"/>
    </source>
</evidence>
<dbReference type="InterPro" id="IPR029399">
    <property type="entry name" value="TMEM192"/>
</dbReference>
<feature type="coiled-coil region" evidence="6">
    <location>
        <begin position="144"/>
        <end position="171"/>
    </location>
</feature>
<name>A0AAD4SGS6_9MAGN</name>
<evidence type="ECO:0000256" key="6">
    <source>
        <dbReference type="SAM" id="Coils"/>
    </source>
</evidence>
<dbReference type="PANTHER" id="PTHR31592:SF1">
    <property type="entry name" value="TRANSMEMBRANE PROTEIN 192"/>
    <property type="match status" value="1"/>
</dbReference>
<dbReference type="PANTHER" id="PTHR31592">
    <property type="entry name" value="TRANSMEMBRANE PROTEIN 192"/>
    <property type="match status" value="1"/>
</dbReference>
<evidence type="ECO:0000256" key="5">
    <source>
        <dbReference type="ARBA" id="ARBA00023136"/>
    </source>
</evidence>
<reference evidence="7" key="1">
    <citation type="submission" date="2022-04" db="EMBL/GenBank/DDBJ databases">
        <title>A functionally conserved STORR gene fusion in Papaver species that diverged 16.8 million years ago.</title>
        <authorList>
            <person name="Catania T."/>
        </authorList>
    </citation>
    <scope>NUCLEOTIDE SEQUENCE</scope>
    <source>
        <strain evidence="7">S-188037</strain>
    </source>
</reference>
<gene>
    <name evidence="7" type="ORF">MKW98_010656</name>
</gene>
<evidence type="ECO:0000313" key="8">
    <source>
        <dbReference type="Proteomes" id="UP001202328"/>
    </source>
</evidence>